<gene>
    <name evidence="3" type="ORF">CCUS01_03679</name>
</gene>
<sequence>MYISQPLHAAQLHAAIWVSNFSLEFSFSSVLITFSSYSTQKKLPYAPLSVTMLHVLAAILTTLIRTVAGQGACFVPNGTNRHDLTNANIQKYASCESSGHGMCCNIAGDKCQADGLCWNEEHKQLWRESCTDPTWESPKCLKLCVTDDYDTGCLKKQLTSESDVSADNHQESDDGIPGSGMDVVITKCSDGSYCCGEGQNASICCMAGRGVYIVDGKIITSSAASSSSTIALTTSLATVGITSAISSAITSASHSADASSTSLITPSNPAESATSNTNSTWNNRNGIIGGAVGGGVGLAIVGIVAAFFWYKKKKRNTETAKLEASLEKQNAKNSPASSAQLQYRHELPVKPNPVELASESPPAELESESLSRR</sequence>
<keyword evidence="4" id="KW-1185">Reference proteome</keyword>
<dbReference type="AlphaFoldDB" id="A0AAI9VGH9"/>
<accession>A0AAI9VGH9</accession>
<name>A0AAI9VGH9_9PEZI</name>
<organism evidence="3 4">
    <name type="scientific">Colletotrichum cuscutae</name>
    <dbReference type="NCBI Taxonomy" id="1209917"/>
    <lineage>
        <taxon>Eukaryota</taxon>
        <taxon>Fungi</taxon>
        <taxon>Dikarya</taxon>
        <taxon>Ascomycota</taxon>
        <taxon>Pezizomycotina</taxon>
        <taxon>Sordariomycetes</taxon>
        <taxon>Hypocreomycetidae</taxon>
        <taxon>Glomerellales</taxon>
        <taxon>Glomerellaceae</taxon>
        <taxon>Colletotrichum</taxon>
        <taxon>Colletotrichum acutatum species complex</taxon>
    </lineage>
</organism>
<dbReference type="EMBL" id="MPDP01000057">
    <property type="protein sequence ID" value="KAK1487334.1"/>
    <property type="molecule type" value="Genomic_DNA"/>
</dbReference>
<feature type="transmembrane region" description="Helical" evidence="2">
    <location>
        <begin position="287"/>
        <end position="310"/>
    </location>
</feature>
<evidence type="ECO:0000313" key="4">
    <source>
        <dbReference type="Proteomes" id="UP001239213"/>
    </source>
</evidence>
<evidence type="ECO:0000256" key="2">
    <source>
        <dbReference type="SAM" id="Phobius"/>
    </source>
</evidence>
<reference evidence="3" key="1">
    <citation type="submission" date="2016-11" db="EMBL/GenBank/DDBJ databases">
        <title>The genome sequence of Colletotrichum cuscutae.</title>
        <authorList>
            <person name="Baroncelli R."/>
        </authorList>
    </citation>
    <scope>NUCLEOTIDE SEQUENCE</scope>
    <source>
        <strain evidence="3">IMI 304802</strain>
    </source>
</reference>
<keyword evidence="2" id="KW-0812">Transmembrane</keyword>
<protein>
    <submittedName>
        <fullName evidence="3">Uncharacterized protein</fullName>
    </submittedName>
</protein>
<feature type="region of interest" description="Disordered" evidence="1">
    <location>
        <begin position="325"/>
        <end position="373"/>
    </location>
</feature>
<evidence type="ECO:0000256" key="1">
    <source>
        <dbReference type="SAM" id="MobiDB-lite"/>
    </source>
</evidence>
<feature type="transmembrane region" description="Helical" evidence="2">
    <location>
        <begin position="12"/>
        <end position="33"/>
    </location>
</feature>
<feature type="compositionally biased region" description="Polar residues" evidence="1">
    <location>
        <begin position="331"/>
        <end position="341"/>
    </location>
</feature>
<proteinExistence type="predicted"/>
<comment type="caution">
    <text evidence="3">The sequence shown here is derived from an EMBL/GenBank/DDBJ whole genome shotgun (WGS) entry which is preliminary data.</text>
</comment>
<feature type="region of interest" description="Disordered" evidence="1">
    <location>
        <begin position="258"/>
        <end position="278"/>
    </location>
</feature>
<keyword evidence="2" id="KW-1133">Transmembrane helix</keyword>
<dbReference type="Proteomes" id="UP001239213">
    <property type="component" value="Unassembled WGS sequence"/>
</dbReference>
<feature type="compositionally biased region" description="Low complexity" evidence="1">
    <location>
        <begin position="355"/>
        <end position="364"/>
    </location>
</feature>
<evidence type="ECO:0000313" key="3">
    <source>
        <dbReference type="EMBL" id="KAK1487334.1"/>
    </source>
</evidence>
<feature type="transmembrane region" description="Helical" evidence="2">
    <location>
        <begin position="45"/>
        <end position="64"/>
    </location>
</feature>
<keyword evidence="2" id="KW-0472">Membrane</keyword>